<dbReference type="Pfam" id="PF03171">
    <property type="entry name" value="2OG-FeII_Oxy"/>
    <property type="match status" value="1"/>
</dbReference>
<dbReference type="EMBL" id="JANAWD010000544">
    <property type="protein sequence ID" value="KAJ3478022.1"/>
    <property type="molecule type" value="Genomic_DNA"/>
</dbReference>
<evidence type="ECO:0000259" key="7">
    <source>
        <dbReference type="PROSITE" id="PS51471"/>
    </source>
</evidence>
<evidence type="ECO:0000313" key="8">
    <source>
        <dbReference type="EMBL" id="KAJ3478022.1"/>
    </source>
</evidence>
<sequence length="300" mass="33439">MGNVKVGEAGLVNVVDFAHFLDGTNGKDVGEAIIASLRETGFVYLVNHGLPEEKIKDMFGWSKRFFSQPMETKMLAPHPPSGTHHRGYSAPGKEKVVHHIYDPDELAQNRAKAPDVKESYEIGREHDDAMPNILLPDSVLPGFNEACLDFFWTCYEIEKTILRALALGFGLAEDYFVKVHTAPDNQLRLLHYPSVPVQQLQNDEIIRIGAHSDFGILTLLMQDDVGGLEVEDPKNPGHFQSVPPVEGAIIVNAGDFLMRWSNDYIRSTIHRVRAPPNLTTSDGMTPERYSMPYVRSSGSI</sequence>
<feature type="domain" description="Fe2OG dioxygenase" evidence="7">
    <location>
        <begin position="183"/>
        <end position="297"/>
    </location>
</feature>
<evidence type="ECO:0000313" key="9">
    <source>
        <dbReference type="Proteomes" id="UP001212997"/>
    </source>
</evidence>
<evidence type="ECO:0000256" key="5">
    <source>
        <dbReference type="RuleBase" id="RU003682"/>
    </source>
</evidence>
<comment type="caution">
    <text evidence="8">The sequence shown here is derived from an EMBL/GenBank/DDBJ whole genome shotgun (WGS) entry which is preliminary data.</text>
</comment>
<comment type="similarity">
    <text evidence="1 5">Belongs to the iron/ascorbate-dependent oxidoreductase family.</text>
</comment>
<evidence type="ECO:0000256" key="1">
    <source>
        <dbReference type="ARBA" id="ARBA00008056"/>
    </source>
</evidence>
<dbReference type="Proteomes" id="UP001212997">
    <property type="component" value="Unassembled WGS sequence"/>
</dbReference>
<evidence type="ECO:0000256" key="3">
    <source>
        <dbReference type="ARBA" id="ARBA00023002"/>
    </source>
</evidence>
<keyword evidence="2 5" id="KW-0479">Metal-binding</keyword>
<dbReference type="AlphaFoldDB" id="A0AAD5UZJ8"/>
<proteinExistence type="inferred from homology"/>
<dbReference type="GO" id="GO:0016491">
    <property type="term" value="F:oxidoreductase activity"/>
    <property type="evidence" value="ECO:0007669"/>
    <property type="project" value="UniProtKB-KW"/>
</dbReference>
<keyword evidence="4 5" id="KW-0408">Iron</keyword>
<dbReference type="InterPro" id="IPR005123">
    <property type="entry name" value="Oxoglu/Fe-dep_dioxygenase_dom"/>
</dbReference>
<protein>
    <recommendedName>
        <fullName evidence="7">Fe2OG dioxygenase domain-containing protein</fullName>
    </recommendedName>
</protein>
<organism evidence="8 9">
    <name type="scientific">Meripilus lineatus</name>
    <dbReference type="NCBI Taxonomy" id="2056292"/>
    <lineage>
        <taxon>Eukaryota</taxon>
        <taxon>Fungi</taxon>
        <taxon>Dikarya</taxon>
        <taxon>Basidiomycota</taxon>
        <taxon>Agaricomycotina</taxon>
        <taxon>Agaricomycetes</taxon>
        <taxon>Polyporales</taxon>
        <taxon>Meripilaceae</taxon>
        <taxon>Meripilus</taxon>
    </lineage>
</organism>
<dbReference type="PRINTS" id="PR00682">
    <property type="entry name" value="IPNSYNTHASE"/>
</dbReference>
<dbReference type="InterPro" id="IPR026992">
    <property type="entry name" value="DIOX_N"/>
</dbReference>
<dbReference type="PANTHER" id="PTHR10209:SF804">
    <property type="entry name" value="FE2OG DIOXYGENASE DOMAIN-CONTAINING PROTEIN"/>
    <property type="match status" value="1"/>
</dbReference>
<dbReference type="PROSITE" id="PS51471">
    <property type="entry name" value="FE2OG_OXY"/>
    <property type="match status" value="1"/>
</dbReference>
<gene>
    <name evidence="8" type="ORF">NLI96_g10050</name>
</gene>
<keyword evidence="9" id="KW-1185">Reference proteome</keyword>
<name>A0AAD5UZJ8_9APHY</name>
<evidence type="ECO:0000256" key="4">
    <source>
        <dbReference type="ARBA" id="ARBA00023004"/>
    </source>
</evidence>
<dbReference type="InterPro" id="IPR027443">
    <property type="entry name" value="IPNS-like_sf"/>
</dbReference>
<dbReference type="PANTHER" id="PTHR10209">
    <property type="entry name" value="OXIDOREDUCTASE, 2OG-FE II OXYGENASE FAMILY PROTEIN"/>
    <property type="match status" value="1"/>
</dbReference>
<dbReference type="GO" id="GO:0046872">
    <property type="term" value="F:metal ion binding"/>
    <property type="evidence" value="ECO:0007669"/>
    <property type="project" value="UniProtKB-KW"/>
</dbReference>
<feature type="region of interest" description="Disordered" evidence="6">
    <location>
        <begin position="276"/>
        <end position="300"/>
    </location>
</feature>
<dbReference type="Gene3D" id="2.60.120.330">
    <property type="entry name" value="B-lactam Antibiotic, Isopenicillin N Synthase, Chain"/>
    <property type="match status" value="1"/>
</dbReference>
<dbReference type="Pfam" id="PF14226">
    <property type="entry name" value="DIOX_N"/>
    <property type="match status" value="1"/>
</dbReference>
<keyword evidence="3 5" id="KW-0560">Oxidoreductase</keyword>
<dbReference type="InterPro" id="IPR044861">
    <property type="entry name" value="IPNS-like_FE2OG_OXY"/>
</dbReference>
<evidence type="ECO:0000256" key="2">
    <source>
        <dbReference type="ARBA" id="ARBA00022723"/>
    </source>
</evidence>
<accession>A0AAD5UZJ8</accession>
<reference evidence="8" key="1">
    <citation type="submission" date="2022-07" db="EMBL/GenBank/DDBJ databases">
        <title>Genome Sequence of Physisporinus lineatus.</title>
        <authorList>
            <person name="Buettner E."/>
        </authorList>
    </citation>
    <scope>NUCLEOTIDE SEQUENCE</scope>
    <source>
        <strain evidence="8">VT162</strain>
    </source>
</reference>
<dbReference type="SUPFAM" id="SSF51197">
    <property type="entry name" value="Clavaminate synthase-like"/>
    <property type="match status" value="1"/>
</dbReference>
<evidence type="ECO:0000256" key="6">
    <source>
        <dbReference type="SAM" id="MobiDB-lite"/>
    </source>
</evidence>